<keyword evidence="6" id="KW-0687">Ribonucleoprotein</keyword>
<evidence type="ECO:0000313" key="8">
    <source>
        <dbReference type="EMBL" id="CAL8110907.1"/>
    </source>
</evidence>
<dbReference type="PANTHER" id="PTHR21338:SF0">
    <property type="entry name" value="LARGE RIBOSOMAL SUBUNIT PROTEIN ML41"/>
    <property type="match status" value="1"/>
</dbReference>
<comment type="subcellular location">
    <subcellularLocation>
        <location evidence="1">Mitochondrion</location>
    </subcellularLocation>
</comment>
<evidence type="ECO:0000256" key="1">
    <source>
        <dbReference type="ARBA" id="ARBA00004173"/>
    </source>
</evidence>
<reference evidence="8 9" key="1">
    <citation type="submission" date="2024-08" db="EMBL/GenBank/DDBJ databases">
        <authorList>
            <person name="Cucini C."/>
            <person name="Frati F."/>
        </authorList>
    </citation>
    <scope>NUCLEOTIDE SEQUENCE [LARGE SCALE GENOMIC DNA]</scope>
</reference>
<keyword evidence="9" id="KW-1185">Reference proteome</keyword>
<protein>
    <recommendedName>
        <fullName evidence="10">39S ribosomal protein L41, mitochondrial</fullName>
    </recommendedName>
</protein>
<evidence type="ECO:0000256" key="7">
    <source>
        <dbReference type="SAM" id="MobiDB-lite"/>
    </source>
</evidence>
<evidence type="ECO:0000256" key="2">
    <source>
        <dbReference type="ARBA" id="ARBA00010152"/>
    </source>
</evidence>
<organism evidence="8 9">
    <name type="scientific">Orchesella dallaii</name>
    <dbReference type="NCBI Taxonomy" id="48710"/>
    <lineage>
        <taxon>Eukaryota</taxon>
        <taxon>Metazoa</taxon>
        <taxon>Ecdysozoa</taxon>
        <taxon>Arthropoda</taxon>
        <taxon>Hexapoda</taxon>
        <taxon>Collembola</taxon>
        <taxon>Entomobryomorpha</taxon>
        <taxon>Entomobryoidea</taxon>
        <taxon>Orchesellidae</taxon>
        <taxon>Orchesellinae</taxon>
        <taxon>Orchesella</taxon>
    </lineage>
</organism>
<comment type="caution">
    <text evidence="8">The sequence shown here is derived from an EMBL/GenBank/DDBJ whole genome shotgun (WGS) entry which is preliminary data.</text>
</comment>
<accession>A0ABP1QWE5</accession>
<comment type="similarity">
    <text evidence="2">Belongs to the mitochondrion-specific ribosomal protein mL41 family.</text>
</comment>
<feature type="region of interest" description="Disordered" evidence="7">
    <location>
        <begin position="198"/>
        <end position="226"/>
    </location>
</feature>
<evidence type="ECO:0008006" key="10">
    <source>
        <dbReference type="Google" id="ProtNLM"/>
    </source>
</evidence>
<evidence type="ECO:0000256" key="5">
    <source>
        <dbReference type="ARBA" id="ARBA00023128"/>
    </source>
</evidence>
<proteinExistence type="inferred from homology"/>
<dbReference type="EMBL" id="CAXLJM020000046">
    <property type="protein sequence ID" value="CAL8110907.1"/>
    <property type="molecule type" value="Genomic_DNA"/>
</dbReference>
<keyword evidence="4" id="KW-0689">Ribosomal protein</keyword>
<evidence type="ECO:0000256" key="4">
    <source>
        <dbReference type="ARBA" id="ARBA00022980"/>
    </source>
</evidence>
<evidence type="ECO:0000256" key="3">
    <source>
        <dbReference type="ARBA" id="ARBA00022946"/>
    </source>
</evidence>
<sequence>MASLSSLTRSGSSGTIRMVGGLLFSNLNPCRQISVSSTLMGKRNVRKFFLGNKRGTKLFRRDQAKGKTPWAPIYSEVKPTGFMYDDVWHNVPEMIPEIIVPDLTDCKLKPYVSYKTADIYQTEFTAENLFEAVYKSKIIQDFKENKLDEHGNPLEPNDLEKLTPDEAWVLARKTGSDIFSEREPKLWECLEKSLIDEEPPEIAVRSDDLTHPSEIPTRPQKKFLKN</sequence>
<dbReference type="InterPro" id="IPR019189">
    <property type="entry name" value="Ribosomal_mL41"/>
</dbReference>
<name>A0ABP1QWE5_9HEXA</name>
<keyword evidence="3" id="KW-0809">Transit peptide</keyword>
<keyword evidence="5" id="KW-0496">Mitochondrion</keyword>
<evidence type="ECO:0000313" key="9">
    <source>
        <dbReference type="Proteomes" id="UP001642540"/>
    </source>
</evidence>
<dbReference type="Proteomes" id="UP001642540">
    <property type="component" value="Unassembled WGS sequence"/>
</dbReference>
<dbReference type="PANTHER" id="PTHR21338">
    <property type="entry name" value="MITOCHONDRIAL RIBOSOMAL PROTEIN L41"/>
    <property type="match status" value="1"/>
</dbReference>
<gene>
    <name evidence="8" type="ORF">ODALV1_LOCUS14543</name>
</gene>
<dbReference type="Pfam" id="PF09809">
    <property type="entry name" value="MRP-L27"/>
    <property type="match status" value="1"/>
</dbReference>
<evidence type="ECO:0000256" key="6">
    <source>
        <dbReference type="ARBA" id="ARBA00023274"/>
    </source>
</evidence>